<feature type="transmembrane region" description="Helical" evidence="6">
    <location>
        <begin position="273"/>
        <end position="291"/>
    </location>
</feature>
<dbReference type="PROSITE" id="PS50850">
    <property type="entry name" value="MFS"/>
    <property type="match status" value="1"/>
</dbReference>
<accession>A0ABT9R0F3</accession>
<feature type="domain" description="Major facilitator superfamily (MFS) profile" evidence="7">
    <location>
        <begin position="12"/>
        <end position="380"/>
    </location>
</feature>
<proteinExistence type="predicted"/>
<feature type="transmembrane region" description="Helical" evidence="6">
    <location>
        <begin position="51"/>
        <end position="72"/>
    </location>
</feature>
<keyword evidence="4 6" id="KW-1133">Transmembrane helix</keyword>
<reference evidence="8 9" key="1">
    <citation type="submission" date="2023-07" db="EMBL/GenBank/DDBJ databases">
        <title>Sequencing the genomes of 1000 actinobacteria strains.</title>
        <authorList>
            <person name="Klenk H.-P."/>
        </authorList>
    </citation>
    <scope>NUCLEOTIDE SEQUENCE [LARGE SCALE GENOMIC DNA]</scope>
    <source>
        <strain evidence="8 9">DSM 44109</strain>
    </source>
</reference>
<dbReference type="InterPro" id="IPR020846">
    <property type="entry name" value="MFS_dom"/>
</dbReference>
<evidence type="ECO:0000256" key="3">
    <source>
        <dbReference type="ARBA" id="ARBA00022692"/>
    </source>
</evidence>
<feature type="transmembrane region" description="Helical" evidence="6">
    <location>
        <begin position="208"/>
        <end position="226"/>
    </location>
</feature>
<dbReference type="InterPro" id="IPR036259">
    <property type="entry name" value="MFS_trans_sf"/>
</dbReference>
<dbReference type="RefSeq" id="WP_306858924.1">
    <property type="nucleotide sequence ID" value="NZ_JAUSRB010000002.1"/>
</dbReference>
<evidence type="ECO:0000256" key="5">
    <source>
        <dbReference type="ARBA" id="ARBA00023136"/>
    </source>
</evidence>
<evidence type="ECO:0000313" key="9">
    <source>
        <dbReference type="Proteomes" id="UP001230426"/>
    </source>
</evidence>
<dbReference type="Pfam" id="PF07690">
    <property type="entry name" value="MFS_1"/>
    <property type="match status" value="1"/>
</dbReference>
<comment type="caution">
    <text evidence="8">The sequence shown here is derived from an EMBL/GenBank/DDBJ whole genome shotgun (WGS) entry which is preliminary data.</text>
</comment>
<dbReference type="CDD" id="cd17324">
    <property type="entry name" value="MFS_NepI_like"/>
    <property type="match status" value="1"/>
</dbReference>
<evidence type="ECO:0000313" key="8">
    <source>
        <dbReference type="EMBL" id="MDP9862698.1"/>
    </source>
</evidence>
<dbReference type="InterPro" id="IPR050189">
    <property type="entry name" value="MFS_Efflux_Transporters"/>
</dbReference>
<dbReference type="SUPFAM" id="SSF103473">
    <property type="entry name" value="MFS general substrate transporter"/>
    <property type="match status" value="1"/>
</dbReference>
<keyword evidence="5 6" id="KW-0472">Membrane</keyword>
<evidence type="ECO:0000256" key="6">
    <source>
        <dbReference type="SAM" id="Phobius"/>
    </source>
</evidence>
<dbReference type="Proteomes" id="UP001230426">
    <property type="component" value="Unassembled WGS sequence"/>
</dbReference>
<feature type="transmembrane region" description="Helical" evidence="6">
    <location>
        <begin position="246"/>
        <end position="266"/>
    </location>
</feature>
<feature type="transmembrane region" description="Helical" evidence="6">
    <location>
        <begin position="165"/>
        <end position="187"/>
    </location>
</feature>
<name>A0ABT9R0F3_9ACTN</name>
<protein>
    <submittedName>
        <fullName evidence="8">MFS family arabinose efflux permease</fullName>
    </submittedName>
</protein>
<evidence type="ECO:0000256" key="1">
    <source>
        <dbReference type="ARBA" id="ARBA00004651"/>
    </source>
</evidence>
<dbReference type="Gene3D" id="1.20.1250.20">
    <property type="entry name" value="MFS general substrate transporter like domains"/>
    <property type="match status" value="1"/>
</dbReference>
<feature type="transmembrane region" description="Helical" evidence="6">
    <location>
        <begin position="137"/>
        <end position="159"/>
    </location>
</feature>
<dbReference type="PANTHER" id="PTHR43124">
    <property type="entry name" value="PURINE EFFLUX PUMP PBUE"/>
    <property type="match status" value="1"/>
</dbReference>
<sequence length="395" mass="39915">MYASPAVRRPFLGLAALFTAAFTTITTETLPMGLLPAMSRDLEVTQSWIGLLVGAYALLIMIVTLPLVALTSRWPRRRLLVVIMAAFAVGNLLMAVAPNYPVAVAARLIAGLGHGVLWSAMASYATRLVTADRAGRAVAVVFAANSAALTLGVPLGTVIGDAAGWRIPFAILAAIALLLVAAAPVTLPDIPGDSATSPGVGRAARIPGVRGVLVITALVMTGHFVLHTYVVPVLVRAGVPERGVGPALFAFGLAGIAGTVAAGAAADRPSRTVLPAALGLMTVSVAALALARGGLAVAATAFWGAAYAALPILLQTAVLKVARHAQTGASALFIITFNVSIAAGSIIGGQLLTVSGPWSLPAVTAVLAAAACATAARRSTRRLPPGPAEPVEQPA</sequence>
<keyword evidence="9" id="KW-1185">Reference proteome</keyword>
<gene>
    <name evidence="8" type="ORF">J2S55_001964</name>
</gene>
<dbReference type="InterPro" id="IPR011701">
    <property type="entry name" value="MFS"/>
</dbReference>
<feature type="transmembrane region" description="Helical" evidence="6">
    <location>
        <begin position="104"/>
        <end position="125"/>
    </location>
</feature>
<dbReference type="PANTHER" id="PTHR43124:SF3">
    <property type="entry name" value="CHLORAMPHENICOL EFFLUX PUMP RV0191"/>
    <property type="match status" value="1"/>
</dbReference>
<evidence type="ECO:0000256" key="4">
    <source>
        <dbReference type="ARBA" id="ARBA00022989"/>
    </source>
</evidence>
<comment type="subcellular location">
    <subcellularLocation>
        <location evidence="1">Cell membrane</location>
        <topology evidence="1">Multi-pass membrane protein</topology>
    </subcellularLocation>
</comment>
<feature type="transmembrane region" description="Helical" evidence="6">
    <location>
        <begin position="79"/>
        <end position="98"/>
    </location>
</feature>
<feature type="transmembrane region" description="Helical" evidence="6">
    <location>
        <begin position="358"/>
        <end position="376"/>
    </location>
</feature>
<feature type="transmembrane region" description="Helical" evidence="6">
    <location>
        <begin position="297"/>
        <end position="319"/>
    </location>
</feature>
<evidence type="ECO:0000259" key="7">
    <source>
        <dbReference type="PROSITE" id="PS50850"/>
    </source>
</evidence>
<evidence type="ECO:0000256" key="2">
    <source>
        <dbReference type="ARBA" id="ARBA00022475"/>
    </source>
</evidence>
<keyword evidence="3 6" id="KW-0812">Transmembrane</keyword>
<dbReference type="EMBL" id="JAUSRB010000002">
    <property type="protein sequence ID" value="MDP9862698.1"/>
    <property type="molecule type" value="Genomic_DNA"/>
</dbReference>
<keyword evidence="2" id="KW-1003">Cell membrane</keyword>
<organism evidence="8 9">
    <name type="scientific">Streptosporangium brasiliense</name>
    <dbReference type="NCBI Taxonomy" id="47480"/>
    <lineage>
        <taxon>Bacteria</taxon>
        <taxon>Bacillati</taxon>
        <taxon>Actinomycetota</taxon>
        <taxon>Actinomycetes</taxon>
        <taxon>Streptosporangiales</taxon>
        <taxon>Streptosporangiaceae</taxon>
        <taxon>Streptosporangium</taxon>
    </lineage>
</organism>
<feature type="transmembrane region" description="Helical" evidence="6">
    <location>
        <begin position="331"/>
        <end position="352"/>
    </location>
</feature>